<proteinExistence type="predicted"/>
<evidence type="ECO:0000256" key="6">
    <source>
        <dbReference type="ARBA" id="ARBA00022822"/>
    </source>
</evidence>
<dbReference type="InterPro" id="IPR011060">
    <property type="entry name" value="RibuloseP-bd_barrel"/>
</dbReference>
<dbReference type="SUPFAM" id="SSF51366">
    <property type="entry name" value="Ribulose-phoshate binding barrel"/>
    <property type="match status" value="1"/>
</dbReference>
<keyword evidence="11" id="KW-1185">Reference proteome</keyword>
<evidence type="ECO:0000256" key="4">
    <source>
        <dbReference type="ARBA" id="ARBA00022605"/>
    </source>
</evidence>
<dbReference type="Gene3D" id="3.20.20.70">
    <property type="entry name" value="Aldolase class I"/>
    <property type="match status" value="1"/>
</dbReference>
<keyword evidence="5" id="KW-0210">Decarboxylase</keyword>
<evidence type="ECO:0000313" key="10">
    <source>
        <dbReference type="EMBL" id="KAF5840700.1"/>
    </source>
</evidence>
<comment type="caution">
    <text evidence="10">The sequence shown here is derived from an EMBL/GenBank/DDBJ whole genome shotgun (WGS) entry which is preliminary data.</text>
</comment>
<protein>
    <recommendedName>
        <fullName evidence="3">indole-3-glycerol-phosphate synthase</fullName>
        <ecNumber evidence="3">4.1.1.48</ecNumber>
    </recommendedName>
</protein>
<feature type="domain" description="Indole-3-glycerol phosphate synthase" evidence="9">
    <location>
        <begin position="66"/>
        <end position="313"/>
    </location>
</feature>
<keyword evidence="4" id="KW-0028">Amino-acid biosynthesis</keyword>
<dbReference type="InterPro" id="IPR013798">
    <property type="entry name" value="Indole-3-glycerol_P_synth_dom"/>
</dbReference>
<keyword evidence="6" id="KW-0822">Tryptophan biosynthesis</keyword>
<accession>A0ABQ7H1G0</accession>
<evidence type="ECO:0000256" key="7">
    <source>
        <dbReference type="ARBA" id="ARBA00023141"/>
    </source>
</evidence>
<dbReference type="Proteomes" id="UP000815325">
    <property type="component" value="Unassembled WGS sequence"/>
</dbReference>
<evidence type="ECO:0000256" key="2">
    <source>
        <dbReference type="ARBA" id="ARBA00004696"/>
    </source>
</evidence>
<evidence type="ECO:0000256" key="1">
    <source>
        <dbReference type="ARBA" id="ARBA00001633"/>
    </source>
</evidence>
<dbReference type="InterPro" id="IPR045186">
    <property type="entry name" value="Indole-3-glycerol_P_synth"/>
</dbReference>
<evidence type="ECO:0000256" key="3">
    <source>
        <dbReference type="ARBA" id="ARBA00012362"/>
    </source>
</evidence>
<evidence type="ECO:0000259" key="9">
    <source>
        <dbReference type="Pfam" id="PF00218"/>
    </source>
</evidence>
<dbReference type="Pfam" id="PF00218">
    <property type="entry name" value="IGPS"/>
    <property type="match status" value="1"/>
</dbReference>
<dbReference type="PANTHER" id="PTHR22854:SF2">
    <property type="entry name" value="INDOLE-3-GLYCEROL-PHOSPHATE SYNTHASE"/>
    <property type="match status" value="1"/>
</dbReference>
<sequence>MQALHQKAGNVGLRGGGTTQKRLPSTCMWLRHNFWMRPLVCKSREDDEPREEEGPKERAFNRLSATIKRKQKELEAQLHEMGQEALEERLKSAVQVPAAPAYRLASLIAEAVPTGVAVLVLELARPENTSTTSQELAQMAREFVAAGADALAVRCDSNDTTSGLTDLFCVTQAVGKDVPVIANDWMIHPLQVVEVKQTGAAGVLGIIHQVNGRGTAVMSSFTAAIGLDCPVEVVNAQEVEALARTGVAFYGINLNVGLNLPIPGFSTDIAHGILGELPFGAISMVGVRTLEEARKARLSGADSLFIKKELIDAALAKHGPNRMYAIKQLCDQLSYLTSNDD</sequence>
<comment type="pathway">
    <text evidence="2">Amino-acid biosynthesis; L-tryptophan biosynthesis; L-tryptophan from chorismate: step 4/5.</text>
</comment>
<evidence type="ECO:0000256" key="8">
    <source>
        <dbReference type="ARBA" id="ARBA00023239"/>
    </source>
</evidence>
<dbReference type="EC" id="4.1.1.48" evidence="3"/>
<name>A0ABQ7H1G0_DUNSA</name>
<dbReference type="PANTHER" id="PTHR22854">
    <property type="entry name" value="TRYPTOPHAN BIOSYNTHESIS PROTEIN"/>
    <property type="match status" value="1"/>
</dbReference>
<dbReference type="InterPro" id="IPR013785">
    <property type="entry name" value="Aldolase_TIM"/>
</dbReference>
<keyword evidence="7" id="KW-0057">Aromatic amino acid biosynthesis</keyword>
<reference evidence="10" key="1">
    <citation type="submission" date="2017-08" db="EMBL/GenBank/DDBJ databases">
        <authorList>
            <person name="Polle J.E."/>
            <person name="Barry K."/>
            <person name="Cushman J."/>
            <person name="Schmutz J."/>
            <person name="Tran D."/>
            <person name="Hathwaick L.T."/>
            <person name="Yim W.C."/>
            <person name="Jenkins J."/>
            <person name="Mckie-Krisberg Z.M."/>
            <person name="Prochnik S."/>
            <person name="Lindquist E."/>
            <person name="Dockter R.B."/>
            <person name="Adam C."/>
            <person name="Molina H."/>
            <person name="Bunkerborg J."/>
            <person name="Jin E."/>
            <person name="Buchheim M."/>
            <person name="Magnuson J."/>
        </authorList>
    </citation>
    <scope>NUCLEOTIDE SEQUENCE</scope>
    <source>
        <strain evidence="10">CCAP 19/18</strain>
    </source>
</reference>
<keyword evidence="8" id="KW-0456">Lyase</keyword>
<comment type="catalytic activity">
    <reaction evidence="1">
        <text>1-(2-carboxyphenylamino)-1-deoxy-D-ribulose 5-phosphate + H(+) = (1S,2R)-1-C-(indol-3-yl)glycerol 3-phosphate + CO2 + H2O</text>
        <dbReference type="Rhea" id="RHEA:23476"/>
        <dbReference type="ChEBI" id="CHEBI:15377"/>
        <dbReference type="ChEBI" id="CHEBI:15378"/>
        <dbReference type="ChEBI" id="CHEBI:16526"/>
        <dbReference type="ChEBI" id="CHEBI:58613"/>
        <dbReference type="ChEBI" id="CHEBI:58866"/>
        <dbReference type="EC" id="4.1.1.48"/>
    </reaction>
</comment>
<gene>
    <name evidence="10" type="ORF">DUNSADRAFT_15795</name>
</gene>
<organism evidence="10 11">
    <name type="scientific">Dunaliella salina</name>
    <name type="common">Green alga</name>
    <name type="synonym">Protococcus salinus</name>
    <dbReference type="NCBI Taxonomy" id="3046"/>
    <lineage>
        <taxon>Eukaryota</taxon>
        <taxon>Viridiplantae</taxon>
        <taxon>Chlorophyta</taxon>
        <taxon>core chlorophytes</taxon>
        <taxon>Chlorophyceae</taxon>
        <taxon>CS clade</taxon>
        <taxon>Chlamydomonadales</taxon>
        <taxon>Dunaliellaceae</taxon>
        <taxon>Dunaliella</taxon>
    </lineage>
</organism>
<evidence type="ECO:0000313" key="11">
    <source>
        <dbReference type="Proteomes" id="UP000815325"/>
    </source>
</evidence>
<evidence type="ECO:0000256" key="5">
    <source>
        <dbReference type="ARBA" id="ARBA00022793"/>
    </source>
</evidence>
<dbReference type="EMBL" id="MU069505">
    <property type="protein sequence ID" value="KAF5840700.1"/>
    <property type="molecule type" value="Genomic_DNA"/>
</dbReference>